<evidence type="ECO:0000313" key="2">
    <source>
        <dbReference type="Proteomes" id="UP000306509"/>
    </source>
</evidence>
<dbReference type="AlphaFoldDB" id="A0A4U8Q9D7"/>
<reference evidence="1 2" key="1">
    <citation type="journal article" date="2019" name="Anaerobe">
        <title>Detection of Robinsoniella peoriensis in multiple bone samples of a trauma patient.</title>
        <authorList>
            <person name="Schrottner P."/>
            <person name="Hartwich K."/>
            <person name="Bunk B."/>
            <person name="Schober I."/>
            <person name="Helbig S."/>
            <person name="Rudolph W.W."/>
            <person name="Gunzer F."/>
        </authorList>
    </citation>
    <scope>NUCLEOTIDE SEQUENCE [LARGE SCALE GENOMIC DNA]</scope>
    <source>
        <strain evidence="1 2">DSM 106044</strain>
    </source>
</reference>
<dbReference type="Proteomes" id="UP000306509">
    <property type="component" value="Unassembled WGS sequence"/>
</dbReference>
<evidence type="ECO:0000313" key="1">
    <source>
        <dbReference type="EMBL" id="TLD01610.1"/>
    </source>
</evidence>
<name>A0A4U8Q9D7_9FIRM</name>
<comment type="caution">
    <text evidence="1">The sequence shown here is derived from an EMBL/GenBank/DDBJ whole genome shotgun (WGS) entry which is preliminary data.</text>
</comment>
<evidence type="ECO:0008006" key="3">
    <source>
        <dbReference type="Google" id="ProtNLM"/>
    </source>
</evidence>
<protein>
    <recommendedName>
        <fullName evidence="3">Alpha-L-rhamnosidase</fullName>
    </recommendedName>
</protein>
<dbReference type="PANTHER" id="PTHR36848:SF2">
    <property type="entry name" value="SECRETED PROTEIN"/>
    <property type="match status" value="1"/>
</dbReference>
<dbReference type="Pfam" id="PF17132">
    <property type="entry name" value="Glyco_hydro_106"/>
    <property type="match status" value="1"/>
</dbReference>
<sequence length="999" mass="115861">MERQQLPELDLNAYAPLSFWAWNEEMDDESICQRIQEFYDQGLKGFFMHSRAGLITPYLSDEWFRACRTAAEKAKQLQMEAWIYDEDGWPSGFAGGLVNGCGVEYQAKYLAATRNREEVVKSHFLASFRKSIEGYEPAEESESELFFCYMTEPDYVDLLSEKVTKKFIEVTHERYKKELGEYFGTVVPGFFTDEPQYSFQGLPYSEELEAYFQKRNGYSFLRNMYLFEENTDFTDQYRKDYWDTVQEMMQQNFAGQIYDWCEKNGVIFTGHFPGEDSFIHQMSSTAGIMPKYKYMQMPGIDHLGRRITPVLLTKQVTSAAKQYGRKKVLSETFGCAGWNISFEQMCHIWGWQAAAGINVPVLHIGPHSIKGIRKRDYPAFYSYQEPWWEEFYHVAKWMEGIGAYMGKGIWTEDLVVLTPLKTMYLYHGKQNAIEEEYAASYRKLLENLLDIQVGFDLGDEEVIHDCGNVEGDRFLIGNCAYRYVIVPKAEILEEYTWKLLQKFHENGGTVLFTSQVPGLQGEGSWIHECYVIQNSRNFWQKCFAALHYKRKIAVLEKNGFYLAHGLHVAVKRDVSDYVYVWNRYVDSCRELTVQVAGQCSAFTVNPETGEKTQLAVVRGEDETLVPLKLCGYQSVLMELQDGIGSCQEDQEISMNRLDGTWEPDRENTLTLDYASFSLDGQHYSEEMQVVQMHPLLYQHINRENAREIYIKYRFFDGRSNKKPLIAALEDDDCTGIWCNEASITSCRGGWYLDRKIHEYELGEYVTEGWNTITLRYHLPGNNIKDVEGLFETEVNRFYYPVEPEAIYIKGDFSVDIQGRYWRQATHWTADPERFILSDYRKLNGSADVTPQGLWFYRGNLKFRTTIKKKAGMHQWICLNRVDAAAVKVSCNGKDKLLYMEPYETDLTEMLVDGENQVEVLLLGTNRNLLGPHHHMKGENNYVGPNTFKGIYGYEDKIVNPDITQETTWTQRYSFVPFGCGGVSESDRIQMNPDTTPTQK</sequence>
<dbReference type="PANTHER" id="PTHR36848">
    <property type="entry name" value="DNA-BINDING PROTEIN (PUTATIVE SECRETED PROTEIN)-RELATED"/>
    <property type="match status" value="1"/>
</dbReference>
<dbReference type="InterPro" id="IPR053161">
    <property type="entry name" value="Ulvan_degrading_GH"/>
</dbReference>
<dbReference type="RefSeq" id="WP_138002207.1">
    <property type="nucleotide sequence ID" value="NZ_QGQD01000036.1"/>
</dbReference>
<dbReference type="STRING" id="180332.GCA_000797495_04698"/>
<proteinExistence type="predicted"/>
<gene>
    <name evidence="1" type="ORF">DSM106044_01591</name>
</gene>
<organism evidence="1 2">
    <name type="scientific">Robinsoniella peoriensis</name>
    <dbReference type="NCBI Taxonomy" id="180332"/>
    <lineage>
        <taxon>Bacteria</taxon>
        <taxon>Bacillati</taxon>
        <taxon>Bacillota</taxon>
        <taxon>Clostridia</taxon>
        <taxon>Lachnospirales</taxon>
        <taxon>Lachnospiraceae</taxon>
        <taxon>Robinsoniella</taxon>
    </lineage>
</organism>
<keyword evidence="2" id="KW-1185">Reference proteome</keyword>
<accession>A0A4U8Q9D7</accession>
<dbReference type="EMBL" id="QGQD01000036">
    <property type="protein sequence ID" value="TLD01610.1"/>
    <property type="molecule type" value="Genomic_DNA"/>
</dbReference>